<dbReference type="GO" id="GO:0022857">
    <property type="term" value="F:transmembrane transporter activity"/>
    <property type="evidence" value="ECO:0007669"/>
    <property type="project" value="InterPro"/>
</dbReference>
<evidence type="ECO:0000256" key="6">
    <source>
        <dbReference type="SAM" id="Phobius"/>
    </source>
</evidence>
<dbReference type="InterPro" id="IPR020846">
    <property type="entry name" value="MFS_dom"/>
</dbReference>
<evidence type="ECO:0000256" key="1">
    <source>
        <dbReference type="ARBA" id="ARBA00004141"/>
    </source>
</evidence>
<evidence type="ECO:0000256" key="4">
    <source>
        <dbReference type="ARBA" id="ARBA00023136"/>
    </source>
</evidence>
<evidence type="ECO:0000313" key="8">
    <source>
        <dbReference type="EMBL" id="TDG44478.1"/>
    </source>
</evidence>
<keyword evidence="2 6" id="KW-0812">Transmembrane</keyword>
<dbReference type="EMBL" id="LSRL02000104">
    <property type="protein sequence ID" value="TDG44478.1"/>
    <property type="molecule type" value="Genomic_DNA"/>
</dbReference>
<dbReference type="Proteomes" id="UP000295192">
    <property type="component" value="Unassembled WGS sequence"/>
</dbReference>
<dbReference type="InterPro" id="IPR005828">
    <property type="entry name" value="MFS_sugar_transport-like"/>
</dbReference>
<dbReference type="Pfam" id="PF00083">
    <property type="entry name" value="Sugar_tr"/>
    <property type="match status" value="1"/>
</dbReference>
<feature type="transmembrane region" description="Helical" evidence="6">
    <location>
        <begin position="301"/>
        <end position="320"/>
    </location>
</feature>
<evidence type="ECO:0000259" key="7">
    <source>
        <dbReference type="PROSITE" id="PS50850"/>
    </source>
</evidence>
<sequence length="594" mass="66086">MFDEKQSINGTASAVVENECPTTSNGHLVLQETEAGRVEASAEEDNSLDAILVRIGQFGRFQLVNYALLCVPMVFNAFFSISYVFTASTVVQRCNITQCDSPDSLYEAPWLNFTVPYKNSAWDSCSRYVSVPEAQSLSSSLPSTEFCSEEYFDNKTERCGTDFKFRDEEKTISTEFNIFCQDEWMLSLVGTINNVGQFVGIPLGGYFADRYGRRTMLAIAGSLSALMGIIRSLSTNYAMFLCFEFLDMAVGSTLFPTAFLLAIELVGPKRRVAAATIITIFYSIGEAMLGVLAAYVQDWRWLLRVLYAPAILHVLLLWILPESVRWLLCQGEEKRAAAVLRRAADINKRPLPEAQVEELLNNNRQKLQQANESQYPISQAARLFAWRIANCCFCWFTHTLIALGLSLNSVNLGGNKYNNFMFNGFVQIPGLILPLVIMDRIGRRYSLCVSMLICAICMASSAAVGPDDYAGSLTLFLIGKLAITCSFQILYFFTSEIFPTNVRNSLLSFCSMIGRIGSMLAPQTPLLAKYYKHAPSILFATFALVSGFLTLGFPETADKVLPTTMEDARDLDAPRQHSDLPDDSEEQVAPSKMC</sequence>
<accession>A0A484B708</accession>
<keyword evidence="9" id="KW-1185">Reference proteome</keyword>
<feature type="transmembrane region" description="Helical" evidence="6">
    <location>
        <begin position="420"/>
        <end position="438"/>
    </location>
</feature>
<feature type="compositionally biased region" description="Basic and acidic residues" evidence="5">
    <location>
        <begin position="571"/>
        <end position="580"/>
    </location>
</feature>
<reference evidence="8 9" key="1">
    <citation type="journal article" date="2019" name="J. Hered.">
        <title>An Improved Genome Assembly for Drosophila navojoa, the Basal Species in the mojavensis Cluster.</title>
        <authorList>
            <person name="Vanderlinde T."/>
            <person name="Dupim E.G."/>
            <person name="Nazario-Yepiz N.O."/>
            <person name="Carvalho A.B."/>
        </authorList>
    </citation>
    <scope>NUCLEOTIDE SEQUENCE [LARGE SCALE GENOMIC DNA]</scope>
    <source>
        <strain evidence="8">Navoj_Jal97</strain>
        <tissue evidence="8">Whole organism</tissue>
    </source>
</reference>
<feature type="transmembrane region" description="Helical" evidence="6">
    <location>
        <begin position="215"/>
        <end position="233"/>
    </location>
</feature>
<feature type="region of interest" description="Disordered" evidence="5">
    <location>
        <begin position="571"/>
        <end position="594"/>
    </location>
</feature>
<feature type="transmembrane region" description="Helical" evidence="6">
    <location>
        <begin position="273"/>
        <end position="295"/>
    </location>
</feature>
<keyword evidence="4 6" id="KW-0472">Membrane</keyword>
<organism evidence="8 9">
    <name type="scientific">Drosophila navojoa</name>
    <name type="common">Fruit fly</name>
    <dbReference type="NCBI Taxonomy" id="7232"/>
    <lineage>
        <taxon>Eukaryota</taxon>
        <taxon>Metazoa</taxon>
        <taxon>Ecdysozoa</taxon>
        <taxon>Arthropoda</taxon>
        <taxon>Hexapoda</taxon>
        <taxon>Insecta</taxon>
        <taxon>Pterygota</taxon>
        <taxon>Neoptera</taxon>
        <taxon>Endopterygota</taxon>
        <taxon>Diptera</taxon>
        <taxon>Brachycera</taxon>
        <taxon>Muscomorpha</taxon>
        <taxon>Ephydroidea</taxon>
        <taxon>Drosophilidae</taxon>
        <taxon>Drosophila</taxon>
    </lineage>
</organism>
<feature type="transmembrane region" description="Helical" evidence="6">
    <location>
        <begin position="445"/>
        <end position="464"/>
    </location>
</feature>
<dbReference type="KEGG" id="dnv:108651758"/>
<evidence type="ECO:0000313" key="9">
    <source>
        <dbReference type="Proteomes" id="UP000295192"/>
    </source>
</evidence>
<feature type="domain" description="Major facilitator superfamily (MFS) profile" evidence="7">
    <location>
        <begin position="128"/>
        <end position="558"/>
    </location>
</feature>
<feature type="transmembrane region" description="Helical" evidence="6">
    <location>
        <begin position="470"/>
        <end position="493"/>
    </location>
</feature>
<dbReference type="STRING" id="7232.A0A484B708"/>
<gene>
    <name evidence="8" type="ORF">AWZ03_009115</name>
</gene>
<keyword evidence="3 6" id="KW-1133">Transmembrane helix</keyword>
<dbReference type="PROSITE" id="PS00216">
    <property type="entry name" value="SUGAR_TRANSPORT_1"/>
    <property type="match status" value="1"/>
</dbReference>
<feature type="transmembrane region" description="Helical" evidence="6">
    <location>
        <begin position="245"/>
        <end position="266"/>
    </location>
</feature>
<evidence type="ECO:0000256" key="2">
    <source>
        <dbReference type="ARBA" id="ARBA00022692"/>
    </source>
</evidence>
<feature type="transmembrane region" description="Helical" evidence="6">
    <location>
        <begin position="63"/>
        <end position="85"/>
    </location>
</feature>
<dbReference type="AlphaFoldDB" id="A0A484B708"/>
<proteinExistence type="predicted"/>
<dbReference type="PROSITE" id="PS50850">
    <property type="entry name" value="MFS"/>
    <property type="match status" value="1"/>
</dbReference>
<dbReference type="GO" id="GO:0016020">
    <property type="term" value="C:membrane"/>
    <property type="evidence" value="ECO:0007669"/>
    <property type="project" value="UniProtKB-SubCell"/>
</dbReference>
<dbReference type="PANTHER" id="PTHR24064">
    <property type="entry name" value="SOLUTE CARRIER FAMILY 22 MEMBER"/>
    <property type="match status" value="1"/>
</dbReference>
<evidence type="ECO:0000256" key="5">
    <source>
        <dbReference type="SAM" id="MobiDB-lite"/>
    </source>
</evidence>
<evidence type="ECO:0000256" key="3">
    <source>
        <dbReference type="ARBA" id="ARBA00022989"/>
    </source>
</evidence>
<protein>
    <recommendedName>
        <fullName evidence="7">Major facilitator superfamily (MFS) profile domain-containing protein</fullName>
    </recommendedName>
</protein>
<dbReference type="InterPro" id="IPR005829">
    <property type="entry name" value="Sugar_transporter_CS"/>
</dbReference>
<dbReference type="Gene3D" id="1.20.1250.20">
    <property type="entry name" value="MFS general substrate transporter like domains"/>
    <property type="match status" value="1"/>
</dbReference>
<comment type="subcellular location">
    <subcellularLocation>
        <location evidence="1">Membrane</location>
        <topology evidence="1">Multi-pass membrane protein</topology>
    </subcellularLocation>
</comment>
<dbReference type="InterPro" id="IPR036259">
    <property type="entry name" value="MFS_trans_sf"/>
</dbReference>
<dbReference type="OMA" id="FCWFTHT"/>
<dbReference type="OrthoDB" id="2261376at2759"/>
<feature type="transmembrane region" description="Helical" evidence="6">
    <location>
        <begin position="534"/>
        <end position="553"/>
    </location>
</feature>
<name>A0A484B708_DRONA</name>
<dbReference type="SUPFAM" id="SSF103473">
    <property type="entry name" value="MFS general substrate transporter"/>
    <property type="match status" value="1"/>
</dbReference>
<feature type="transmembrane region" description="Helical" evidence="6">
    <location>
        <begin position="505"/>
        <end position="522"/>
    </location>
</feature>
<comment type="caution">
    <text evidence="8">The sequence shown here is derived from an EMBL/GenBank/DDBJ whole genome shotgun (WGS) entry which is preliminary data.</text>
</comment>
<feature type="transmembrane region" description="Helical" evidence="6">
    <location>
        <begin position="384"/>
        <end position="408"/>
    </location>
</feature>
<dbReference type="CDD" id="cd17317">
    <property type="entry name" value="MFS_SLC22"/>
    <property type="match status" value="1"/>
</dbReference>